<evidence type="ECO:0000313" key="4">
    <source>
        <dbReference type="EnsemblPlants" id="AUR62006394-RA:cds"/>
    </source>
</evidence>
<gene>
    <name evidence="4" type="primary">LOC110731230</name>
</gene>
<dbReference type="OMA" id="HHENAVP"/>
<dbReference type="Gene3D" id="1.25.70.10">
    <property type="entry name" value="Transcription termination factor 3, mitochondrial"/>
    <property type="match status" value="1"/>
</dbReference>
<dbReference type="SMART" id="SM00733">
    <property type="entry name" value="Mterf"/>
    <property type="match status" value="5"/>
</dbReference>
<protein>
    <submittedName>
        <fullName evidence="4">Uncharacterized protein</fullName>
    </submittedName>
</protein>
<name>A0A803L3F5_CHEQI</name>
<dbReference type="InterPro" id="IPR003690">
    <property type="entry name" value="MTERF"/>
</dbReference>
<keyword evidence="2" id="KW-0806">Transcription termination</keyword>
<dbReference type="EnsemblPlants" id="AUR62006394-RA">
    <property type="protein sequence ID" value="AUR62006394-RA:cds"/>
    <property type="gene ID" value="AUR62006394"/>
</dbReference>
<dbReference type="PANTHER" id="PTHR13068:SF231">
    <property type="entry name" value="TRANSCRIPTION TERMINATION FACTOR MTERF2, CHLOROPLASTIC-LIKE"/>
    <property type="match status" value="1"/>
</dbReference>
<proteinExistence type="inferred from homology"/>
<dbReference type="GO" id="GO:0003676">
    <property type="term" value="F:nucleic acid binding"/>
    <property type="evidence" value="ECO:0007669"/>
    <property type="project" value="InterPro"/>
</dbReference>
<dbReference type="GO" id="GO:0006353">
    <property type="term" value="P:DNA-templated transcription termination"/>
    <property type="evidence" value="ECO:0007669"/>
    <property type="project" value="UniProtKB-KW"/>
</dbReference>
<keyword evidence="2" id="KW-0805">Transcription regulation</keyword>
<evidence type="ECO:0000313" key="5">
    <source>
        <dbReference type="Proteomes" id="UP000596660"/>
    </source>
</evidence>
<dbReference type="RefSeq" id="XP_021766767.1">
    <property type="nucleotide sequence ID" value="XM_021911075.1"/>
</dbReference>
<evidence type="ECO:0000256" key="3">
    <source>
        <dbReference type="ARBA" id="ARBA00022946"/>
    </source>
</evidence>
<dbReference type="InterPro" id="IPR038538">
    <property type="entry name" value="MTERF_sf"/>
</dbReference>
<comment type="similarity">
    <text evidence="1">Belongs to the mTERF family.</text>
</comment>
<dbReference type="PANTHER" id="PTHR13068">
    <property type="entry name" value="CGI-12 PROTEIN-RELATED"/>
    <property type="match status" value="1"/>
</dbReference>
<accession>A0A803L3F5</accession>
<dbReference type="Gramene" id="AUR62006394-RA">
    <property type="protein sequence ID" value="AUR62006394-RA:cds"/>
    <property type="gene ID" value="AUR62006394"/>
</dbReference>
<dbReference type="KEGG" id="cqi:110731230"/>
<evidence type="ECO:0000256" key="1">
    <source>
        <dbReference type="ARBA" id="ARBA00007692"/>
    </source>
</evidence>
<keyword evidence="5" id="KW-1185">Reference proteome</keyword>
<reference evidence="4" key="1">
    <citation type="journal article" date="2017" name="Nature">
        <title>The genome of Chenopodium quinoa.</title>
        <authorList>
            <person name="Jarvis D.E."/>
            <person name="Ho Y.S."/>
            <person name="Lightfoot D.J."/>
            <person name="Schmoeckel S.M."/>
            <person name="Li B."/>
            <person name="Borm T.J.A."/>
            <person name="Ohyanagi H."/>
            <person name="Mineta K."/>
            <person name="Michell C.T."/>
            <person name="Saber N."/>
            <person name="Kharbatia N.M."/>
            <person name="Rupper R.R."/>
            <person name="Sharp A.R."/>
            <person name="Dally N."/>
            <person name="Boughton B.A."/>
            <person name="Woo Y.H."/>
            <person name="Gao G."/>
            <person name="Schijlen E.G.W.M."/>
            <person name="Guo X."/>
            <person name="Momin A.A."/>
            <person name="Negrao S."/>
            <person name="Al-Babili S."/>
            <person name="Gehring C."/>
            <person name="Roessner U."/>
            <person name="Jung C."/>
            <person name="Murphy K."/>
            <person name="Arold S.T."/>
            <person name="Gojobori T."/>
            <person name="van der Linden C.G."/>
            <person name="van Loo E.N."/>
            <person name="Jellen E.N."/>
            <person name="Maughan P.J."/>
            <person name="Tester M."/>
        </authorList>
    </citation>
    <scope>NUCLEOTIDE SEQUENCE [LARGE SCALE GENOMIC DNA]</scope>
    <source>
        <strain evidence="4">cv. PI 614886</strain>
    </source>
</reference>
<dbReference type="OrthoDB" id="637682at2759"/>
<reference evidence="4" key="2">
    <citation type="submission" date="2021-03" db="UniProtKB">
        <authorList>
            <consortium name="EnsemblPlants"/>
        </authorList>
    </citation>
    <scope>IDENTIFICATION</scope>
</reference>
<sequence length="400" mass="44775">MLKIRSNFNGVQALNFIHGFRHLLLYSTSSSIPTQVNSGFTNYLVDFLGFSKQQALSTSSKLIQNRLGRGAKKVSEFYFIENANSVITFFKQIGLDQSHIRNAVVSEPQILLCNVDKILAPKTQVLRDLGFSGSDFAKLIKVNPSIYFMGLDSNIVPAIQALREIMGCEHLVIRILKKSNGLRLSCIPKVLVPNVALLRSYGISIESIRKCLLRDASPFLRNVDFFENAMIKVGEKLGISSVSPRFLSGIMLLTSVSEKTIELKREVFKSFGWTESDITTLSSSSPFLLALSEATIKKKLDFLMNELGYEPSYLSKRCNLLTCSLEKRILPRHKTLIVLKEKGFIKADYNFQTCISVTESQFLKKFVLPFKEVHGIYSQHAGISLEFLTLGSSKTNSNAS</sequence>
<organism evidence="4 5">
    <name type="scientific">Chenopodium quinoa</name>
    <name type="common">Quinoa</name>
    <dbReference type="NCBI Taxonomy" id="63459"/>
    <lineage>
        <taxon>Eukaryota</taxon>
        <taxon>Viridiplantae</taxon>
        <taxon>Streptophyta</taxon>
        <taxon>Embryophyta</taxon>
        <taxon>Tracheophyta</taxon>
        <taxon>Spermatophyta</taxon>
        <taxon>Magnoliopsida</taxon>
        <taxon>eudicotyledons</taxon>
        <taxon>Gunneridae</taxon>
        <taxon>Pentapetalae</taxon>
        <taxon>Caryophyllales</taxon>
        <taxon>Chenopodiaceae</taxon>
        <taxon>Chenopodioideae</taxon>
        <taxon>Atripliceae</taxon>
        <taxon>Chenopodium</taxon>
    </lineage>
</organism>
<dbReference type="GeneID" id="110731230"/>
<dbReference type="AlphaFoldDB" id="A0A803L3F5"/>
<keyword evidence="2" id="KW-0804">Transcription</keyword>
<keyword evidence="3" id="KW-0809">Transit peptide</keyword>
<dbReference type="FunFam" id="1.25.70.10:FF:000001">
    <property type="entry name" value="Mitochondrial transcription termination factor-like"/>
    <property type="match status" value="1"/>
</dbReference>
<dbReference type="Proteomes" id="UP000596660">
    <property type="component" value="Unplaced"/>
</dbReference>
<evidence type="ECO:0000256" key="2">
    <source>
        <dbReference type="ARBA" id="ARBA00022472"/>
    </source>
</evidence>
<dbReference type="Pfam" id="PF02536">
    <property type="entry name" value="mTERF"/>
    <property type="match status" value="1"/>
</dbReference>